<dbReference type="AlphaFoldDB" id="A0A0A9YVK7"/>
<dbReference type="PROSITE" id="PS50860">
    <property type="entry name" value="AA_TRNA_LIGASE_II_ALA"/>
    <property type="match status" value="1"/>
</dbReference>
<dbReference type="InterPro" id="IPR050058">
    <property type="entry name" value="Ala-tRNA_ligase"/>
</dbReference>
<evidence type="ECO:0000256" key="2">
    <source>
        <dbReference type="ARBA" id="ARBA00022555"/>
    </source>
</evidence>
<dbReference type="EMBL" id="GBHO01007350">
    <property type="protein sequence ID" value="JAG36254.1"/>
    <property type="molecule type" value="Transcribed_RNA"/>
</dbReference>
<dbReference type="InterPro" id="IPR018164">
    <property type="entry name" value="Ala-tRNA-synth_IIc_N"/>
</dbReference>
<evidence type="ECO:0000256" key="5">
    <source>
        <dbReference type="ARBA" id="ARBA00022840"/>
    </source>
</evidence>
<dbReference type="SUPFAM" id="SSF101353">
    <property type="entry name" value="Putative anticodon-binding domain of alanyl-tRNA synthetase (AlaRS)"/>
    <property type="match status" value="1"/>
</dbReference>
<organism evidence="10">
    <name type="scientific">Lygus hesperus</name>
    <name type="common">Western plant bug</name>
    <dbReference type="NCBI Taxonomy" id="30085"/>
    <lineage>
        <taxon>Eukaryota</taxon>
        <taxon>Metazoa</taxon>
        <taxon>Ecdysozoa</taxon>
        <taxon>Arthropoda</taxon>
        <taxon>Hexapoda</taxon>
        <taxon>Insecta</taxon>
        <taxon>Pterygota</taxon>
        <taxon>Neoptera</taxon>
        <taxon>Paraneoptera</taxon>
        <taxon>Hemiptera</taxon>
        <taxon>Heteroptera</taxon>
        <taxon>Panheteroptera</taxon>
        <taxon>Cimicomorpha</taxon>
        <taxon>Miridae</taxon>
        <taxon>Mirini</taxon>
        <taxon>Lygus</taxon>
    </lineage>
</organism>
<keyword evidence="4" id="KW-0547">Nucleotide-binding</keyword>
<dbReference type="GO" id="GO:0005739">
    <property type="term" value="C:mitochondrion"/>
    <property type="evidence" value="ECO:0007669"/>
    <property type="project" value="TreeGrafter"/>
</dbReference>
<gene>
    <name evidence="10" type="primary">alaS_1</name>
    <name evidence="10" type="ORF">CM83_27785</name>
</gene>
<evidence type="ECO:0000256" key="8">
    <source>
        <dbReference type="ARBA" id="ARBA00023146"/>
    </source>
</evidence>
<dbReference type="GO" id="GO:0005524">
    <property type="term" value="F:ATP binding"/>
    <property type="evidence" value="ECO:0007669"/>
    <property type="project" value="UniProtKB-KW"/>
</dbReference>
<dbReference type="InterPro" id="IPR018165">
    <property type="entry name" value="Ala-tRNA-synth_IIc_core"/>
</dbReference>
<dbReference type="Pfam" id="PF01411">
    <property type="entry name" value="tRNA-synt_2c"/>
    <property type="match status" value="1"/>
</dbReference>
<sequence>MTDVIIAYRVVADHIRCLTTAIADGAMPDSVGRGFVLRRIIRRAIRYGVQFLNAAPGFFSGLVESVSTSLGDFYPHLRQERTVQRIKAILFDEEQSFAKTW</sequence>
<dbReference type="GO" id="GO:0002161">
    <property type="term" value="F:aminoacyl-tRNA deacylase activity"/>
    <property type="evidence" value="ECO:0007669"/>
    <property type="project" value="TreeGrafter"/>
</dbReference>
<dbReference type="GO" id="GO:0006419">
    <property type="term" value="P:alanyl-tRNA aminoacylation"/>
    <property type="evidence" value="ECO:0007669"/>
    <property type="project" value="InterPro"/>
</dbReference>
<name>A0A0A9YVK7_LYGHE</name>
<dbReference type="PANTHER" id="PTHR11777:SF9">
    <property type="entry name" value="ALANINE--TRNA LIGASE, CYTOPLASMIC"/>
    <property type="match status" value="1"/>
</dbReference>
<keyword evidence="6" id="KW-0694">RNA-binding</keyword>
<keyword evidence="2" id="KW-0820">tRNA-binding</keyword>
<dbReference type="GO" id="GO:0000049">
    <property type="term" value="F:tRNA binding"/>
    <property type="evidence" value="ECO:0007669"/>
    <property type="project" value="UniProtKB-KW"/>
</dbReference>
<proteinExistence type="inferred from homology"/>
<dbReference type="InterPro" id="IPR018162">
    <property type="entry name" value="Ala-tRNA-ligase_IIc_anticod-bd"/>
</dbReference>
<evidence type="ECO:0000259" key="9">
    <source>
        <dbReference type="PROSITE" id="PS50860"/>
    </source>
</evidence>
<comment type="similarity">
    <text evidence="1">Belongs to the class-II aminoacyl-tRNA synthetase family.</text>
</comment>
<reference evidence="10" key="2">
    <citation type="submission" date="2014-07" db="EMBL/GenBank/DDBJ databases">
        <authorList>
            <person name="Hull J."/>
        </authorList>
    </citation>
    <scope>NUCLEOTIDE SEQUENCE</scope>
</reference>
<accession>A0A0A9YVK7</accession>
<keyword evidence="7" id="KW-0648">Protein biosynthesis</keyword>
<evidence type="ECO:0000313" key="10">
    <source>
        <dbReference type="EMBL" id="JAG36254.1"/>
    </source>
</evidence>
<keyword evidence="3 10" id="KW-0436">Ligase</keyword>
<evidence type="ECO:0000256" key="6">
    <source>
        <dbReference type="ARBA" id="ARBA00022884"/>
    </source>
</evidence>
<dbReference type="PRINTS" id="PR00980">
    <property type="entry name" value="TRNASYNTHALA"/>
</dbReference>
<keyword evidence="5" id="KW-0067">ATP-binding</keyword>
<dbReference type="GO" id="GO:0004813">
    <property type="term" value="F:alanine-tRNA ligase activity"/>
    <property type="evidence" value="ECO:0007669"/>
    <property type="project" value="InterPro"/>
</dbReference>
<feature type="domain" description="Alanyl-transfer RNA synthetases family profile" evidence="9">
    <location>
        <begin position="1"/>
        <end position="101"/>
    </location>
</feature>
<keyword evidence="8" id="KW-0030">Aminoacyl-tRNA synthetase</keyword>
<reference evidence="10" key="1">
    <citation type="journal article" date="2014" name="PLoS ONE">
        <title>Transcriptome-Based Identification of ABC Transporters in the Western Tarnished Plant Bug Lygus hesperus.</title>
        <authorList>
            <person name="Hull J.J."/>
            <person name="Chaney K."/>
            <person name="Geib S.M."/>
            <person name="Fabrick J.A."/>
            <person name="Brent C.S."/>
            <person name="Walsh D."/>
            <person name="Lavine L.C."/>
        </authorList>
    </citation>
    <scope>NUCLEOTIDE SEQUENCE</scope>
</reference>
<dbReference type="InterPro" id="IPR002318">
    <property type="entry name" value="Ala-tRNA-lgiase_IIc"/>
</dbReference>
<evidence type="ECO:0000256" key="7">
    <source>
        <dbReference type="ARBA" id="ARBA00022917"/>
    </source>
</evidence>
<evidence type="ECO:0000256" key="4">
    <source>
        <dbReference type="ARBA" id="ARBA00022741"/>
    </source>
</evidence>
<evidence type="ECO:0000256" key="3">
    <source>
        <dbReference type="ARBA" id="ARBA00022598"/>
    </source>
</evidence>
<protein>
    <submittedName>
        <fullName evidence="10">Alanine--tRNA ligase, cytoplasmic</fullName>
    </submittedName>
</protein>
<dbReference type="PANTHER" id="PTHR11777">
    <property type="entry name" value="ALANYL-TRNA SYNTHETASE"/>
    <property type="match status" value="1"/>
</dbReference>
<evidence type="ECO:0000256" key="1">
    <source>
        <dbReference type="ARBA" id="ARBA00008226"/>
    </source>
</evidence>